<dbReference type="KEGG" id="scl:sce2865"/>
<dbReference type="EMBL" id="AM746676">
    <property type="protein sequence ID" value="CAN93024.1"/>
    <property type="molecule type" value="Genomic_DNA"/>
</dbReference>
<protein>
    <recommendedName>
        <fullName evidence="1">DUF2169 domain-containing protein</fullName>
    </recommendedName>
</protein>
<dbReference type="Proteomes" id="UP000002139">
    <property type="component" value="Chromosome"/>
</dbReference>
<dbReference type="Pfam" id="PF09937">
    <property type="entry name" value="DUF2169"/>
    <property type="match status" value="1"/>
</dbReference>
<evidence type="ECO:0000259" key="1">
    <source>
        <dbReference type="Pfam" id="PF09937"/>
    </source>
</evidence>
<dbReference type="eggNOG" id="COG5351">
    <property type="taxonomic scope" value="Bacteria"/>
</dbReference>
<dbReference type="RefSeq" id="WP_012235496.1">
    <property type="nucleotide sequence ID" value="NC_010162.1"/>
</dbReference>
<proteinExistence type="predicted"/>
<organism evidence="2 3">
    <name type="scientific">Sorangium cellulosum (strain So ce56)</name>
    <name type="common">Polyangium cellulosum (strain So ce56)</name>
    <dbReference type="NCBI Taxonomy" id="448385"/>
    <lineage>
        <taxon>Bacteria</taxon>
        <taxon>Pseudomonadati</taxon>
        <taxon>Myxococcota</taxon>
        <taxon>Polyangia</taxon>
        <taxon>Polyangiales</taxon>
        <taxon>Polyangiaceae</taxon>
        <taxon>Sorangium</taxon>
    </lineage>
</organism>
<feature type="domain" description="DUF2169" evidence="1">
    <location>
        <begin position="26"/>
        <end position="287"/>
    </location>
</feature>
<accession>A9GEK5</accession>
<dbReference type="BioCyc" id="SCEL448385:SCE_RS14695-MONOMER"/>
<name>A9GEK5_SORC5</name>
<gene>
    <name evidence="2" type="ordered locus">sce2865</name>
</gene>
<dbReference type="OrthoDB" id="5516327at2"/>
<reference evidence="2 3" key="1">
    <citation type="journal article" date="2007" name="Nat. Biotechnol.">
        <title>Complete genome sequence of the myxobacterium Sorangium cellulosum.</title>
        <authorList>
            <person name="Schneiker S."/>
            <person name="Perlova O."/>
            <person name="Kaiser O."/>
            <person name="Gerth K."/>
            <person name="Alici A."/>
            <person name="Altmeyer M.O."/>
            <person name="Bartels D."/>
            <person name="Bekel T."/>
            <person name="Beyer S."/>
            <person name="Bode E."/>
            <person name="Bode H.B."/>
            <person name="Bolten C.J."/>
            <person name="Choudhuri J.V."/>
            <person name="Doss S."/>
            <person name="Elnakady Y.A."/>
            <person name="Frank B."/>
            <person name="Gaigalat L."/>
            <person name="Goesmann A."/>
            <person name="Groeger C."/>
            <person name="Gross F."/>
            <person name="Jelsbak L."/>
            <person name="Jelsbak L."/>
            <person name="Kalinowski J."/>
            <person name="Kegler C."/>
            <person name="Knauber T."/>
            <person name="Konietzny S."/>
            <person name="Kopp M."/>
            <person name="Krause L."/>
            <person name="Krug D."/>
            <person name="Linke B."/>
            <person name="Mahmud T."/>
            <person name="Martinez-Arias R."/>
            <person name="McHardy A.C."/>
            <person name="Merai M."/>
            <person name="Meyer F."/>
            <person name="Mormann S."/>
            <person name="Munoz-Dorado J."/>
            <person name="Perez J."/>
            <person name="Pradella S."/>
            <person name="Rachid S."/>
            <person name="Raddatz G."/>
            <person name="Rosenau F."/>
            <person name="Rueckert C."/>
            <person name="Sasse F."/>
            <person name="Scharfe M."/>
            <person name="Schuster S.C."/>
            <person name="Suen G."/>
            <person name="Treuner-Lange A."/>
            <person name="Velicer G.J."/>
            <person name="Vorholter F.-J."/>
            <person name="Weissman K.J."/>
            <person name="Welch R.D."/>
            <person name="Wenzel S.C."/>
            <person name="Whitworth D.E."/>
            <person name="Wilhelm S."/>
            <person name="Wittmann C."/>
            <person name="Bloecker H."/>
            <person name="Puehler A."/>
            <person name="Mueller R."/>
        </authorList>
    </citation>
    <scope>NUCLEOTIDE SEQUENCE [LARGE SCALE GENOMIC DNA]</scope>
    <source>
        <strain evidence="3">So ce56</strain>
    </source>
</reference>
<dbReference type="HOGENOM" id="CLU_024124_0_0_7"/>
<dbReference type="STRING" id="448385.sce2865"/>
<keyword evidence="3" id="KW-1185">Reference proteome</keyword>
<evidence type="ECO:0000313" key="3">
    <source>
        <dbReference type="Proteomes" id="UP000002139"/>
    </source>
</evidence>
<sequence>MRALPPDAVASLPGAEAAAVSWRTQGQRYITIIVKASFAFTPGAAMWRTEPQEILRAEVHHGKNPARSVRFTGDLAPYLGRADVLFTGDAHAPDGAHVERLPVRLAVFGAGGCALDKRLLVRDEKPFQRMPLVYEKAARGANGWENPFGIDAGDGEAKVLDPQDPARPAGLGPIARAWPVRKRLLGKTRRETLEGPNAEIPAGFDWSYFQAAPPDQRTEYLRGDEWIVLENLHPAARRLEMRLPRARGVARIQGLAAPPAMGGDVIELNADTLRIDGAEQRCTVVWRQIVPVPDDLALGAVRIAAGVAVGGEELAWPDLRPGRASGAAGAAPDALPIGPRGTVHIEDAPGQARQRDGDPGRTIHLSDDEIEIIDLIQRPSPLQTVALSDEQGEAAVRAPALPFAPAPGSARQGRPEPARPQIDAVASATLVLSSEEEVRVGERPAIPFFFDPGPAPRVELRAPIPGAPWSGALASPAPGPSMGLSTLALEEALPPPAEVLPPPAESSSCAAPASGVLAREPERPAASRFFHVLRREGEPPSVSLPPLGDGDEVSLERCAIVTAELAEKPVPRADVLRAHGLSEARWAEAERRWRDSMADEARRRERALRDRFDAAYVGAWEAVCGPLHAADYARLIVATERSGGAAALGDRAIRRTVWVRMKRLWARRLADDPRLRARVEAEIARLREAPRQRAQAGAPAAYAV</sequence>
<dbReference type="InterPro" id="IPR018683">
    <property type="entry name" value="DUF2169"/>
</dbReference>
<evidence type="ECO:0000313" key="2">
    <source>
        <dbReference type="EMBL" id="CAN93024.1"/>
    </source>
</evidence>
<dbReference type="AlphaFoldDB" id="A9GEK5"/>